<evidence type="ECO:0000256" key="2">
    <source>
        <dbReference type="SAM" id="Phobius"/>
    </source>
</evidence>
<protein>
    <submittedName>
        <fullName evidence="7">Uncharacterized protein</fullName>
    </submittedName>
</protein>
<dbReference type="Proteomes" id="UP000008743">
    <property type="component" value="Unassembled WGS sequence"/>
</dbReference>
<sequence>MRGSLRFVVLLAAPVLLIAWLLSTLASLYALPTTSGSGTAMGASPDAHLRRVLTSSDELTRPGPDDVFDNVFWFIHVSDLHISRYANPTRTSDFERFCREVVPVIAPPVVVVTGDLTDAKDQYLIDSGQHQEEWQDYAAALDRSGVLDKVKWLDIRGNHDAFDVAGLDHPSNLFARYSVSKNTSYTHVHQTTFGRYRFVAVDACPTPGPRRPFNFFGSLDVRAMTKLERDLAQPEQYNHTIAFAHYPLSTISSRTTASGATLRSLTSQVTLFLNGHLHTLLDYAPHLHMRHRNELAELEVGDWKDNRRFRVVVFDHDMFSFADVQLDQWPVVVVSNPKDARFLLGAHEPLGRIERSTHIRVLAFSPAVIASVRVFIDGIAQPEAIPTGGPLWVVPWKPRSFFGVHQMKVIVQDAAGRTQTIHQSFSTDGTLAEIGWMARYVMLTDFSLVLRVGFYGIFALFLALLVIPKMLVRHYKQNQHYDAFILTITHQIRRAVDLAHPRPSQAASRGLTRVPIMFWLNMKHSIPLLFRIFLLRLVILAQIPAVWYALVAHAVSLIALPLFVGELVRGHWGFFFVYGMVINGRTVTELGTYFFTFQHLLTTLPFVTYLASRVPIDALLEHLHIHRYDHRDDDDDASDSDEHAGNNSALALADHHAHKHGKTCSQPGHTHEHTRPQSPCTALPKLDADGSSANWLESHPLRLSPSSTLALWGSRVIYGVLALFAFTSVRTIYMCYGGWAVVLAPAKTWFYLYGIFLVLSIDRLILRAVPDWQPRAGARLVSRF</sequence>
<feature type="region of interest" description="Disordered" evidence="1">
    <location>
        <begin position="659"/>
        <end position="682"/>
    </location>
</feature>
<dbReference type="EMBL" id="KE346375">
    <property type="protein sequence ID" value="KJE97721.1"/>
    <property type="molecule type" value="Genomic_DNA"/>
</dbReference>
<feature type="domain" description="Calcineurin-like phosphoesterase" evidence="4">
    <location>
        <begin position="73"/>
        <end position="279"/>
    </location>
</feature>
<dbReference type="PhylomeDB" id="A0A0D2URX7"/>
<feature type="domain" description="TMEM62 Ig-like" evidence="5">
    <location>
        <begin position="328"/>
        <end position="429"/>
    </location>
</feature>
<dbReference type="InterPro" id="IPR029052">
    <property type="entry name" value="Metallo-depent_PP-like"/>
</dbReference>
<evidence type="ECO:0000259" key="5">
    <source>
        <dbReference type="Pfam" id="PF24384"/>
    </source>
</evidence>
<name>A0A0D2URX7_CAPO3</name>
<accession>A0A0D2URX7</accession>
<evidence type="ECO:0000313" key="8">
    <source>
        <dbReference type="Proteomes" id="UP000008743"/>
    </source>
</evidence>
<dbReference type="InterPro" id="IPR056230">
    <property type="entry name" value="TMEM62_C"/>
</dbReference>
<proteinExistence type="predicted"/>
<dbReference type="SUPFAM" id="SSF56300">
    <property type="entry name" value="Metallo-dependent phosphatases"/>
    <property type="match status" value="1"/>
</dbReference>
<keyword evidence="3" id="KW-0732">Signal</keyword>
<dbReference type="OrthoDB" id="27234at2759"/>
<feature type="transmembrane region" description="Helical" evidence="2">
    <location>
        <begin position="716"/>
        <end position="742"/>
    </location>
</feature>
<evidence type="ECO:0000313" key="7">
    <source>
        <dbReference type="EMBL" id="KJE97721.1"/>
    </source>
</evidence>
<dbReference type="Pfam" id="PF24394">
    <property type="entry name" value="TMEM62_C"/>
    <property type="match status" value="1"/>
</dbReference>
<dbReference type="RefSeq" id="XP_011270839.1">
    <property type="nucleotide sequence ID" value="XM_011272537.1"/>
</dbReference>
<feature type="signal peptide" evidence="3">
    <location>
        <begin position="1"/>
        <end position="30"/>
    </location>
</feature>
<dbReference type="Pfam" id="PF24384">
    <property type="entry name" value="Ig_TMM62"/>
    <property type="match status" value="1"/>
</dbReference>
<dbReference type="AlphaFoldDB" id="A0A0D2URX7"/>
<dbReference type="STRING" id="595528.A0A0D2URX7"/>
<feature type="transmembrane region" description="Helical" evidence="2">
    <location>
        <begin position="748"/>
        <end position="766"/>
    </location>
</feature>
<dbReference type="InterPro" id="IPR056229">
    <property type="entry name" value="Ig_TMM62"/>
</dbReference>
<evidence type="ECO:0000256" key="3">
    <source>
        <dbReference type="SAM" id="SignalP"/>
    </source>
</evidence>
<keyword evidence="2" id="KW-0812">Transmembrane</keyword>
<dbReference type="GO" id="GO:0016787">
    <property type="term" value="F:hydrolase activity"/>
    <property type="evidence" value="ECO:0007669"/>
    <property type="project" value="InterPro"/>
</dbReference>
<feature type="domain" description="TMEM62 C-terminal" evidence="6">
    <location>
        <begin position="456"/>
        <end position="646"/>
    </location>
</feature>
<keyword evidence="2" id="KW-1133">Transmembrane helix</keyword>
<evidence type="ECO:0000256" key="1">
    <source>
        <dbReference type="SAM" id="MobiDB-lite"/>
    </source>
</evidence>
<evidence type="ECO:0000259" key="6">
    <source>
        <dbReference type="Pfam" id="PF24394"/>
    </source>
</evidence>
<dbReference type="PANTHER" id="PTHR14795:SF0">
    <property type="entry name" value="TRANSMEMBRANE PROTEIN 62"/>
    <property type="match status" value="1"/>
</dbReference>
<feature type="transmembrane region" description="Helical" evidence="2">
    <location>
        <begin position="448"/>
        <end position="467"/>
    </location>
</feature>
<reference evidence="8" key="1">
    <citation type="submission" date="2011-02" db="EMBL/GenBank/DDBJ databases">
        <title>The Genome Sequence of Capsaspora owczarzaki ATCC 30864.</title>
        <authorList>
            <person name="Russ C."/>
            <person name="Cuomo C."/>
            <person name="Burger G."/>
            <person name="Gray M.W."/>
            <person name="Holland P.W.H."/>
            <person name="King N."/>
            <person name="Lang F.B.F."/>
            <person name="Roger A.J."/>
            <person name="Ruiz-Trillo I."/>
            <person name="Young S.K."/>
            <person name="Zeng Q."/>
            <person name="Gargeya S."/>
            <person name="Alvarado L."/>
            <person name="Berlin A."/>
            <person name="Chapman S.B."/>
            <person name="Chen Z."/>
            <person name="Freedman E."/>
            <person name="Gellesch M."/>
            <person name="Goldberg J."/>
            <person name="Griggs A."/>
            <person name="Gujja S."/>
            <person name="Heilman E."/>
            <person name="Heiman D."/>
            <person name="Howarth C."/>
            <person name="Mehta T."/>
            <person name="Neiman D."/>
            <person name="Pearson M."/>
            <person name="Roberts A."/>
            <person name="Saif S."/>
            <person name="Shea T."/>
            <person name="Shenoy N."/>
            <person name="Sisk P."/>
            <person name="Stolte C."/>
            <person name="Sykes S."/>
            <person name="White J."/>
            <person name="Yandava C."/>
            <person name="Haas B."/>
            <person name="Nusbaum C."/>
            <person name="Birren B."/>
        </authorList>
    </citation>
    <scope>NUCLEOTIDE SEQUENCE</scope>
    <source>
        <strain evidence="8">ATCC 30864</strain>
    </source>
</reference>
<dbReference type="Pfam" id="PF00149">
    <property type="entry name" value="Metallophos"/>
    <property type="match status" value="1"/>
</dbReference>
<keyword evidence="2" id="KW-0472">Membrane</keyword>
<dbReference type="Gene3D" id="3.60.21.10">
    <property type="match status" value="1"/>
</dbReference>
<evidence type="ECO:0000259" key="4">
    <source>
        <dbReference type="Pfam" id="PF00149"/>
    </source>
</evidence>
<dbReference type="InParanoid" id="A0A0D2URX7"/>
<organism evidence="7 8">
    <name type="scientific">Capsaspora owczarzaki (strain ATCC 30864)</name>
    <dbReference type="NCBI Taxonomy" id="595528"/>
    <lineage>
        <taxon>Eukaryota</taxon>
        <taxon>Filasterea</taxon>
        <taxon>Capsaspora</taxon>
    </lineage>
</organism>
<feature type="chain" id="PRO_5002252865" evidence="3">
    <location>
        <begin position="31"/>
        <end position="784"/>
    </location>
</feature>
<dbReference type="PANTHER" id="PTHR14795">
    <property type="entry name" value="HELICASE RELATED"/>
    <property type="match status" value="1"/>
</dbReference>
<gene>
    <name evidence="7" type="ORF">CAOG_009129</name>
</gene>
<dbReference type="InterPro" id="IPR004843">
    <property type="entry name" value="Calcineurin-like_PHP"/>
</dbReference>
<keyword evidence="8" id="KW-1185">Reference proteome</keyword>